<keyword evidence="3" id="KW-1185">Reference proteome</keyword>
<dbReference type="Proteomes" id="UP001175261">
    <property type="component" value="Unassembled WGS sequence"/>
</dbReference>
<organism evidence="2 3">
    <name type="scientific">Sarocladium strictum</name>
    <name type="common">Black bundle disease fungus</name>
    <name type="synonym">Acremonium strictum</name>
    <dbReference type="NCBI Taxonomy" id="5046"/>
    <lineage>
        <taxon>Eukaryota</taxon>
        <taxon>Fungi</taxon>
        <taxon>Dikarya</taxon>
        <taxon>Ascomycota</taxon>
        <taxon>Pezizomycotina</taxon>
        <taxon>Sordariomycetes</taxon>
        <taxon>Hypocreomycetidae</taxon>
        <taxon>Hypocreales</taxon>
        <taxon>Sarocladiaceae</taxon>
        <taxon>Sarocladium</taxon>
    </lineage>
</organism>
<dbReference type="EMBL" id="JAPDFR010000007">
    <property type="protein sequence ID" value="KAK0384859.1"/>
    <property type="molecule type" value="Genomic_DNA"/>
</dbReference>
<dbReference type="AlphaFoldDB" id="A0AA39L5Q4"/>
<keyword evidence="1" id="KW-0732">Signal</keyword>
<name>A0AA39L5Q4_SARSR</name>
<proteinExistence type="predicted"/>
<comment type="caution">
    <text evidence="2">The sequence shown here is derived from an EMBL/GenBank/DDBJ whole genome shotgun (WGS) entry which is preliminary data.</text>
</comment>
<protein>
    <submittedName>
        <fullName evidence="2">Uncharacterized protein</fullName>
    </submittedName>
</protein>
<accession>A0AA39L5Q4</accession>
<evidence type="ECO:0000313" key="3">
    <source>
        <dbReference type="Proteomes" id="UP001175261"/>
    </source>
</evidence>
<reference evidence="2" key="1">
    <citation type="submission" date="2022-10" db="EMBL/GenBank/DDBJ databases">
        <title>Determination and structural analysis of whole genome sequence of Sarocladium strictum F4-1.</title>
        <authorList>
            <person name="Hu L."/>
            <person name="Jiang Y."/>
        </authorList>
    </citation>
    <scope>NUCLEOTIDE SEQUENCE</scope>
    <source>
        <strain evidence="2">F4-1</strain>
    </source>
</reference>
<feature type="signal peptide" evidence="1">
    <location>
        <begin position="1"/>
        <end position="16"/>
    </location>
</feature>
<feature type="chain" id="PRO_5041278767" evidence="1">
    <location>
        <begin position="17"/>
        <end position="211"/>
    </location>
</feature>
<evidence type="ECO:0000256" key="1">
    <source>
        <dbReference type="SAM" id="SignalP"/>
    </source>
</evidence>
<evidence type="ECO:0000313" key="2">
    <source>
        <dbReference type="EMBL" id="KAK0384859.1"/>
    </source>
</evidence>
<gene>
    <name evidence="2" type="ORF">NLU13_7337</name>
</gene>
<sequence>MHFSTSFLTVAVPALAAALPAGTLEDRQCTGCAPPPKDLPPSYCPVIDSEEDFTDPEWQAGVSTKSGGTLQFAQTYTQGSSWTIGAGLGLSFEKVIGGSASLTAEVTESVEVSVMIGAETTCPEGGAFSCGLLIYPGMKRVKGHMAQIGPTESCDMGIHGQEGDWEMVVPRKDKSNNGRYTTDLCTCGNLEGKDDEGHPEKICPEECVVPE</sequence>